<feature type="domain" description="Nudix hydrolase" evidence="2">
    <location>
        <begin position="22"/>
        <end position="153"/>
    </location>
</feature>
<evidence type="ECO:0000259" key="2">
    <source>
        <dbReference type="PROSITE" id="PS51462"/>
    </source>
</evidence>
<dbReference type="SUPFAM" id="SSF55811">
    <property type="entry name" value="Nudix"/>
    <property type="match status" value="1"/>
</dbReference>
<protein>
    <recommendedName>
        <fullName evidence="2">Nudix hydrolase domain-containing protein</fullName>
    </recommendedName>
</protein>
<evidence type="ECO:0000256" key="1">
    <source>
        <dbReference type="ARBA" id="ARBA00022801"/>
    </source>
</evidence>
<keyword evidence="4" id="KW-1185">Reference proteome</keyword>
<dbReference type="GO" id="GO:0006754">
    <property type="term" value="P:ATP biosynthetic process"/>
    <property type="evidence" value="ECO:0007669"/>
    <property type="project" value="TreeGrafter"/>
</dbReference>
<dbReference type="GO" id="GO:0006167">
    <property type="term" value="P:AMP biosynthetic process"/>
    <property type="evidence" value="ECO:0007669"/>
    <property type="project" value="TreeGrafter"/>
</dbReference>
<dbReference type="OrthoDB" id="9814308at2"/>
<dbReference type="PANTHER" id="PTHR21340">
    <property type="entry name" value="DIADENOSINE 5,5-P1,P4-TETRAPHOSPHATE PYROPHOSPHOHYDROLASE MUTT"/>
    <property type="match status" value="1"/>
</dbReference>
<name>A0A5M3Y2Q5_9ACTN</name>
<dbReference type="RefSeq" id="WP_155349867.1">
    <property type="nucleotide sequence ID" value="NZ_BAAAHM010000014.1"/>
</dbReference>
<dbReference type="AlphaFoldDB" id="A0A5M3Y2Q5"/>
<dbReference type="Gene3D" id="3.90.79.10">
    <property type="entry name" value="Nucleoside Triphosphate Pyrophosphohydrolase"/>
    <property type="match status" value="1"/>
</dbReference>
<accession>A0A5M3Y2Q5</accession>
<sequence>MARLDNGAQSEAADVMRERKINANRNVAVVALRDEDGRVLMIRTSRLPSRWQPIGGGMNPDESSPVDTLRREVREEAGIDLLPQDLRPIVEAPYDFGEGTVYFFEAEIGDRKSKIRLAENEITEHRWVTVDEARRLPVFPATEKFLIVLQQVDER</sequence>
<gene>
    <name evidence="3" type="ORF">Aple_079670</name>
</gene>
<organism evidence="3 4">
    <name type="scientific">Acrocarpospora pleiomorpha</name>
    <dbReference type="NCBI Taxonomy" id="90975"/>
    <lineage>
        <taxon>Bacteria</taxon>
        <taxon>Bacillati</taxon>
        <taxon>Actinomycetota</taxon>
        <taxon>Actinomycetes</taxon>
        <taxon>Streptosporangiales</taxon>
        <taxon>Streptosporangiaceae</taxon>
        <taxon>Acrocarpospora</taxon>
    </lineage>
</organism>
<dbReference type="EMBL" id="BLAF01000061">
    <property type="protein sequence ID" value="GES25068.1"/>
    <property type="molecule type" value="Genomic_DNA"/>
</dbReference>
<dbReference type="GO" id="GO:0004081">
    <property type="term" value="F:bis(5'-nucleosyl)-tetraphosphatase (asymmetrical) activity"/>
    <property type="evidence" value="ECO:0007669"/>
    <property type="project" value="TreeGrafter"/>
</dbReference>
<dbReference type="InterPro" id="IPR015797">
    <property type="entry name" value="NUDIX_hydrolase-like_dom_sf"/>
</dbReference>
<dbReference type="Pfam" id="PF00293">
    <property type="entry name" value="NUDIX"/>
    <property type="match status" value="1"/>
</dbReference>
<dbReference type="InterPro" id="IPR051325">
    <property type="entry name" value="Nudix_hydrolase_domain"/>
</dbReference>
<evidence type="ECO:0000313" key="3">
    <source>
        <dbReference type="EMBL" id="GES25068.1"/>
    </source>
</evidence>
<evidence type="ECO:0000313" key="4">
    <source>
        <dbReference type="Proteomes" id="UP000377595"/>
    </source>
</evidence>
<dbReference type="Proteomes" id="UP000377595">
    <property type="component" value="Unassembled WGS sequence"/>
</dbReference>
<reference evidence="3 4" key="1">
    <citation type="submission" date="2019-10" db="EMBL/GenBank/DDBJ databases">
        <title>Whole genome shotgun sequence of Acrocarpospora pleiomorpha NBRC 16267.</title>
        <authorList>
            <person name="Ichikawa N."/>
            <person name="Kimura A."/>
            <person name="Kitahashi Y."/>
            <person name="Komaki H."/>
            <person name="Oguchi A."/>
        </authorList>
    </citation>
    <scope>NUCLEOTIDE SEQUENCE [LARGE SCALE GENOMIC DNA]</scope>
    <source>
        <strain evidence="3 4">NBRC 16267</strain>
    </source>
</reference>
<dbReference type="InterPro" id="IPR000086">
    <property type="entry name" value="NUDIX_hydrolase_dom"/>
</dbReference>
<comment type="caution">
    <text evidence="3">The sequence shown here is derived from an EMBL/GenBank/DDBJ whole genome shotgun (WGS) entry which is preliminary data.</text>
</comment>
<keyword evidence="1" id="KW-0378">Hydrolase</keyword>
<dbReference type="PROSITE" id="PS51462">
    <property type="entry name" value="NUDIX"/>
    <property type="match status" value="1"/>
</dbReference>
<dbReference type="CDD" id="cd02883">
    <property type="entry name" value="NUDIX_Hydrolase"/>
    <property type="match status" value="1"/>
</dbReference>
<proteinExistence type="predicted"/>
<dbReference type="PANTHER" id="PTHR21340:SF0">
    <property type="entry name" value="BIS(5'-NUCLEOSYL)-TETRAPHOSPHATASE [ASYMMETRICAL]"/>
    <property type="match status" value="1"/>
</dbReference>